<dbReference type="FunFam" id="3.90.580.10:FF:000001">
    <property type="entry name" value="DNA primase"/>
    <property type="match status" value="1"/>
</dbReference>
<evidence type="ECO:0000256" key="10">
    <source>
        <dbReference type="ARBA" id="ARBA00023125"/>
    </source>
</evidence>
<keyword evidence="3 12" id="KW-0808">Transferase</keyword>
<dbReference type="Pfam" id="PF08275">
    <property type="entry name" value="DNAG_N"/>
    <property type="match status" value="1"/>
</dbReference>
<dbReference type="PANTHER" id="PTHR30313">
    <property type="entry name" value="DNA PRIMASE"/>
    <property type="match status" value="1"/>
</dbReference>
<dbReference type="Gene3D" id="3.90.580.10">
    <property type="entry name" value="Zinc finger, CHC2-type domain"/>
    <property type="match status" value="1"/>
</dbReference>
<evidence type="ECO:0000256" key="8">
    <source>
        <dbReference type="ARBA" id="ARBA00022833"/>
    </source>
</evidence>
<dbReference type="GO" id="GO:0003899">
    <property type="term" value="F:DNA-directed RNA polymerase activity"/>
    <property type="evidence" value="ECO:0007669"/>
    <property type="project" value="UniProtKB-UniRule"/>
</dbReference>
<dbReference type="SUPFAM" id="SSF56731">
    <property type="entry name" value="DNA primase core"/>
    <property type="match status" value="1"/>
</dbReference>
<dbReference type="SMART" id="SM00493">
    <property type="entry name" value="TOPRIM"/>
    <property type="match status" value="1"/>
</dbReference>
<keyword evidence="6 12" id="KW-0479">Metal-binding</keyword>
<dbReference type="InterPro" id="IPR006295">
    <property type="entry name" value="DNA_primase_DnaG"/>
</dbReference>
<keyword evidence="1 12" id="KW-0240">DNA-directed RNA polymerase</keyword>
<dbReference type="InterPro" id="IPR006171">
    <property type="entry name" value="TOPRIM_dom"/>
</dbReference>
<comment type="subunit">
    <text evidence="12">Monomer. Interacts with DnaB.</text>
</comment>
<dbReference type="EC" id="2.7.7.101" evidence="12"/>
<dbReference type="Gene3D" id="3.40.1360.10">
    <property type="match status" value="1"/>
</dbReference>
<dbReference type="GO" id="GO:0003677">
    <property type="term" value="F:DNA binding"/>
    <property type="evidence" value="ECO:0007669"/>
    <property type="project" value="UniProtKB-KW"/>
</dbReference>
<dbReference type="GO" id="GO:0006269">
    <property type="term" value="P:DNA replication, synthesis of primer"/>
    <property type="evidence" value="ECO:0007669"/>
    <property type="project" value="UniProtKB-UniRule"/>
</dbReference>
<dbReference type="InterPro" id="IPR036977">
    <property type="entry name" value="DNA_primase_Znf_CHC2"/>
</dbReference>
<comment type="function">
    <text evidence="12">RNA polymerase that catalyzes the synthesis of short RNA molecules used as primers for DNA polymerase during DNA replication.</text>
</comment>
<keyword evidence="11 12" id="KW-0804">Transcription</keyword>
<gene>
    <name evidence="12 14" type="primary">dnaG</name>
    <name evidence="14" type="ORF">COV08_01400</name>
</gene>
<accession>A0A2H0RJV2</accession>
<keyword evidence="4 12" id="KW-0548">Nucleotidyltransferase</keyword>
<feature type="zinc finger region" description="CHC2-type" evidence="12">
    <location>
        <begin position="35"/>
        <end position="59"/>
    </location>
</feature>
<proteinExistence type="inferred from homology"/>
<dbReference type="Proteomes" id="UP000230431">
    <property type="component" value="Unassembled WGS sequence"/>
</dbReference>
<dbReference type="SUPFAM" id="SSF57783">
    <property type="entry name" value="Zinc beta-ribbon"/>
    <property type="match status" value="1"/>
</dbReference>
<comment type="similarity">
    <text evidence="12">Belongs to the DnaG primase family.</text>
</comment>
<dbReference type="InterPro" id="IPR034151">
    <property type="entry name" value="TOPRIM_DnaG_bac"/>
</dbReference>
<keyword evidence="7 12" id="KW-0863">Zinc-finger</keyword>
<evidence type="ECO:0000256" key="7">
    <source>
        <dbReference type="ARBA" id="ARBA00022771"/>
    </source>
</evidence>
<evidence type="ECO:0000313" key="14">
    <source>
        <dbReference type="EMBL" id="PIR46055.1"/>
    </source>
</evidence>
<dbReference type="GO" id="GO:0005737">
    <property type="term" value="C:cytoplasm"/>
    <property type="evidence" value="ECO:0007669"/>
    <property type="project" value="TreeGrafter"/>
</dbReference>
<dbReference type="GO" id="GO:0008270">
    <property type="term" value="F:zinc ion binding"/>
    <property type="evidence" value="ECO:0007669"/>
    <property type="project" value="UniProtKB-UniRule"/>
</dbReference>
<comment type="catalytic activity">
    <reaction evidence="12">
        <text>ssDNA + n NTP = ssDNA/pppN(pN)n-1 hybrid + (n-1) diphosphate.</text>
        <dbReference type="EC" id="2.7.7.101"/>
    </reaction>
</comment>
<name>A0A2H0RJV2_9BACT</name>
<evidence type="ECO:0000256" key="4">
    <source>
        <dbReference type="ARBA" id="ARBA00022695"/>
    </source>
</evidence>
<dbReference type="InterPro" id="IPR050219">
    <property type="entry name" value="DnaG_primase"/>
</dbReference>
<reference evidence="14 15" key="1">
    <citation type="submission" date="2017-09" db="EMBL/GenBank/DDBJ databases">
        <title>Depth-based differentiation of microbial function through sediment-hosted aquifers and enrichment of novel symbionts in the deep terrestrial subsurface.</title>
        <authorList>
            <person name="Probst A.J."/>
            <person name="Ladd B."/>
            <person name="Jarett J.K."/>
            <person name="Geller-Mcgrath D.E."/>
            <person name="Sieber C.M."/>
            <person name="Emerson J.B."/>
            <person name="Anantharaman K."/>
            <person name="Thomas B.C."/>
            <person name="Malmstrom R."/>
            <person name="Stieglmeier M."/>
            <person name="Klingl A."/>
            <person name="Woyke T."/>
            <person name="Ryan C.M."/>
            <person name="Banfield J.F."/>
        </authorList>
    </citation>
    <scope>NUCLEOTIDE SEQUENCE [LARGE SCALE GENOMIC DNA]</scope>
    <source>
        <strain evidence="14">CG10_big_fil_rev_8_21_14_0_10_49_38</strain>
    </source>
</reference>
<dbReference type="CDD" id="cd03364">
    <property type="entry name" value="TOPRIM_DnaG_primases"/>
    <property type="match status" value="1"/>
</dbReference>
<evidence type="ECO:0000256" key="6">
    <source>
        <dbReference type="ARBA" id="ARBA00022723"/>
    </source>
</evidence>
<evidence type="ECO:0000313" key="15">
    <source>
        <dbReference type="Proteomes" id="UP000230431"/>
    </source>
</evidence>
<comment type="domain">
    <text evidence="12">Contains an N-terminal zinc-binding domain, a central core domain that contains the primase activity, and a C-terminal DnaB-binding domain.</text>
</comment>
<dbReference type="AlphaFoldDB" id="A0A2H0RJV2"/>
<dbReference type="Pfam" id="PF01807">
    <property type="entry name" value="Zn_ribbon_DnaG"/>
    <property type="match status" value="1"/>
</dbReference>
<evidence type="ECO:0000256" key="2">
    <source>
        <dbReference type="ARBA" id="ARBA00022515"/>
    </source>
</evidence>
<evidence type="ECO:0000256" key="12">
    <source>
        <dbReference type="HAMAP-Rule" id="MF_00974"/>
    </source>
</evidence>
<dbReference type="PROSITE" id="PS50880">
    <property type="entry name" value="TOPRIM"/>
    <property type="match status" value="1"/>
</dbReference>
<keyword evidence="5 12" id="KW-0235">DNA replication</keyword>
<dbReference type="GO" id="GO:0000428">
    <property type="term" value="C:DNA-directed RNA polymerase complex"/>
    <property type="evidence" value="ECO:0007669"/>
    <property type="project" value="UniProtKB-KW"/>
</dbReference>
<dbReference type="Pfam" id="PF13155">
    <property type="entry name" value="Toprim_2"/>
    <property type="match status" value="1"/>
</dbReference>
<dbReference type="InterPro" id="IPR030846">
    <property type="entry name" value="DnaG_bac"/>
</dbReference>
<feature type="domain" description="Toprim" evidence="13">
    <location>
        <begin position="255"/>
        <end position="336"/>
    </location>
</feature>
<dbReference type="GO" id="GO:1990077">
    <property type="term" value="C:primosome complex"/>
    <property type="evidence" value="ECO:0007669"/>
    <property type="project" value="UniProtKB-KW"/>
</dbReference>
<dbReference type="HAMAP" id="MF_00974">
    <property type="entry name" value="DNA_primase_DnaG"/>
    <property type="match status" value="1"/>
</dbReference>
<dbReference type="NCBIfam" id="TIGR01391">
    <property type="entry name" value="dnaG"/>
    <property type="match status" value="1"/>
</dbReference>
<keyword evidence="2 12" id="KW-0639">Primosome</keyword>
<evidence type="ECO:0000256" key="3">
    <source>
        <dbReference type="ARBA" id="ARBA00022679"/>
    </source>
</evidence>
<protein>
    <recommendedName>
        <fullName evidence="12">DNA primase</fullName>
        <ecNumber evidence="12">2.7.7.101</ecNumber>
    </recommendedName>
</protein>
<dbReference type="SMART" id="SM00400">
    <property type="entry name" value="ZnF_CHCC"/>
    <property type="match status" value="1"/>
</dbReference>
<keyword evidence="9" id="KW-0460">Magnesium</keyword>
<comment type="cofactor">
    <cofactor evidence="12">
        <name>Zn(2+)</name>
        <dbReference type="ChEBI" id="CHEBI:29105"/>
    </cofactor>
    <text evidence="12">Binds 1 zinc ion per monomer.</text>
</comment>
<dbReference type="EMBL" id="PCYK01000012">
    <property type="protein sequence ID" value="PIR46055.1"/>
    <property type="molecule type" value="Genomic_DNA"/>
</dbReference>
<organism evidence="14 15">
    <name type="scientific">Candidatus Vogelbacteria bacterium CG10_big_fil_rev_8_21_14_0_10_49_38</name>
    <dbReference type="NCBI Taxonomy" id="1975043"/>
    <lineage>
        <taxon>Bacteria</taxon>
        <taxon>Candidatus Vogeliibacteriota</taxon>
    </lineage>
</organism>
<evidence type="ECO:0000256" key="11">
    <source>
        <dbReference type="ARBA" id="ARBA00023163"/>
    </source>
</evidence>
<evidence type="ECO:0000259" key="13">
    <source>
        <dbReference type="PROSITE" id="PS50880"/>
    </source>
</evidence>
<evidence type="ECO:0000256" key="5">
    <source>
        <dbReference type="ARBA" id="ARBA00022705"/>
    </source>
</evidence>
<keyword evidence="8 12" id="KW-0862">Zinc</keyword>
<dbReference type="Gene3D" id="3.90.980.10">
    <property type="entry name" value="DNA primase, catalytic core, N-terminal domain"/>
    <property type="match status" value="1"/>
</dbReference>
<sequence>MTSSVEQIKSKLSIVDVVGAYLKLEKAGANYRACCPFHNEKTPSFFVSPARGTYHCFGCHRGGDIFSFVQEIEGADFLDALKTLAERAGVELAPSGRVAAPNKRLYSLLDEATNFYFKQLTQNPPALAYLSERGLTKETIKTWRLGFAPETWRALAEYLAGRGYSEAELLRAGLAVRPAGDTHRHQVGVYDRFRSRLMFPLFDPAGRPVGFSGRIFGADSASGAKYINTPQTEVYDKSALLYGYDRAKQSMRGQDRCVFVEGQLDLLLSHQVGVTNAVAVSGTALSVSHLRLVKRLTERVILAYDYDLAGLSASRRAIDLLRAEGFEVKIAKLPSGQDPAEVIKADPDVWRQALAEAKHYIDFIIDALLEEGKSGLELNLAVNTRVLPYLKALTQKMEQAHFVAKLSQLLRIAETAVWSDLAALPVGATETPAAVTETPAAIGGRSRVVEERLFGLFFFLAGRGQEPAARAALNQVLEEAVWTERLTALEPTKDRLALASELVYDPESDLLAELADLAGRWQLENLKEDQTQVLNKLQAAEQAGDETGRATALQLYRDLTAKINKLKK</sequence>
<comment type="caution">
    <text evidence="14">The sequence shown here is derived from an EMBL/GenBank/DDBJ whole genome shotgun (WGS) entry which is preliminary data.</text>
</comment>
<dbReference type="InterPro" id="IPR002694">
    <property type="entry name" value="Znf_CHC2"/>
</dbReference>
<evidence type="ECO:0000256" key="1">
    <source>
        <dbReference type="ARBA" id="ARBA00022478"/>
    </source>
</evidence>
<dbReference type="InterPro" id="IPR037068">
    <property type="entry name" value="DNA_primase_core_N_sf"/>
</dbReference>
<evidence type="ECO:0000256" key="9">
    <source>
        <dbReference type="ARBA" id="ARBA00022842"/>
    </source>
</evidence>
<dbReference type="InterPro" id="IPR013264">
    <property type="entry name" value="DNAG_N"/>
</dbReference>
<keyword evidence="10 12" id="KW-0238">DNA-binding</keyword>
<dbReference type="PANTHER" id="PTHR30313:SF2">
    <property type="entry name" value="DNA PRIMASE"/>
    <property type="match status" value="1"/>
</dbReference>